<organism evidence="1 2">
    <name type="scientific">Pseudomonas fluorescens</name>
    <dbReference type="NCBI Taxonomy" id="294"/>
    <lineage>
        <taxon>Bacteria</taxon>
        <taxon>Pseudomonadati</taxon>
        <taxon>Pseudomonadota</taxon>
        <taxon>Gammaproteobacteria</taxon>
        <taxon>Pseudomonadales</taxon>
        <taxon>Pseudomonadaceae</taxon>
        <taxon>Pseudomonas</taxon>
    </lineage>
</organism>
<sequence length="35" mass="3758">MSALGGGKANELTFQNDMLKHLLANGWLLGKAWAT</sequence>
<dbReference type="AlphaFoldDB" id="A0A5E7FM34"/>
<evidence type="ECO:0000313" key="2">
    <source>
        <dbReference type="Proteomes" id="UP000409037"/>
    </source>
</evidence>
<accession>A0A5E7FM34</accession>
<gene>
    <name evidence="1" type="ORF">PS833_05793</name>
</gene>
<protein>
    <submittedName>
        <fullName evidence="1">Uncharacterized protein</fullName>
    </submittedName>
</protein>
<dbReference type="EMBL" id="CABVHU010000021">
    <property type="protein sequence ID" value="VVO40678.1"/>
    <property type="molecule type" value="Genomic_DNA"/>
</dbReference>
<dbReference type="Proteomes" id="UP000409037">
    <property type="component" value="Unassembled WGS sequence"/>
</dbReference>
<reference evidence="1 2" key="1">
    <citation type="submission" date="2019-09" db="EMBL/GenBank/DDBJ databases">
        <authorList>
            <person name="Chandra G."/>
            <person name="Truman W A."/>
        </authorList>
    </citation>
    <scope>NUCLEOTIDE SEQUENCE [LARGE SCALE GENOMIC DNA]</scope>
    <source>
        <strain evidence="1">PS833</strain>
    </source>
</reference>
<proteinExistence type="predicted"/>
<evidence type="ECO:0000313" key="1">
    <source>
        <dbReference type="EMBL" id="VVO40678.1"/>
    </source>
</evidence>
<name>A0A5E7FM34_PSEFL</name>